<feature type="region of interest" description="Disordered" evidence="1">
    <location>
        <begin position="675"/>
        <end position="709"/>
    </location>
</feature>
<keyword evidence="2" id="KW-0812">Transmembrane</keyword>
<dbReference type="Pfam" id="PF20231">
    <property type="entry name" value="DUF6589"/>
    <property type="match status" value="1"/>
</dbReference>
<feature type="region of interest" description="Disordered" evidence="1">
    <location>
        <begin position="295"/>
        <end position="354"/>
    </location>
</feature>
<comment type="caution">
    <text evidence="4">The sequence shown here is derived from an EMBL/GenBank/DDBJ whole genome shotgun (WGS) entry which is preliminary data.</text>
</comment>
<evidence type="ECO:0000313" key="4">
    <source>
        <dbReference type="EMBL" id="KAJ7314636.1"/>
    </source>
</evidence>
<dbReference type="Proteomes" id="UP001218218">
    <property type="component" value="Unassembled WGS sequence"/>
</dbReference>
<keyword evidence="2" id="KW-0472">Membrane</keyword>
<keyword evidence="2" id="KW-1133">Transmembrane helix</keyword>
<feature type="compositionally biased region" description="Acidic residues" evidence="1">
    <location>
        <begin position="330"/>
        <end position="344"/>
    </location>
</feature>
<evidence type="ECO:0000313" key="5">
    <source>
        <dbReference type="Proteomes" id="UP001218218"/>
    </source>
</evidence>
<accession>A0AAD6ZBP9</accession>
<organism evidence="4 5">
    <name type="scientific">Mycena albidolilacea</name>
    <dbReference type="NCBI Taxonomy" id="1033008"/>
    <lineage>
        <taxon>Eukaryota</taxon>
        <taxon>Fungi</taxon>
        <taxon>Dikarya</taxon>
        <taxon>Basidiomycota</taxon>
        <taxon>Agaricomycotina</taxon>
        <taxon>Agaricomycetes</taxon>
        <taxon>Agaricomycetidae</taxon>
        <taxon>Agaricales</taxon>
        <taxon>Marasmiineae</taxon>
        <taxon>Mycenaceae</taxon>
        <taxon>Mycena</taxon>
    </lineage>
</organism>
<feature type="domain" description="DUF6589" evidence="3">
    <location>
        <begin position="465"/>
        <end position="824"/>
    </location>
</feature>
<evidence type="ECO:0000256" key="2">
    <source>
        <dbReference type="SAM" id="Phobius"/>
    </source>
</evidence>
<dbReference type="InterPro" id="IPR046496">
    <property type="entry name" value="DUF6589"/>
</dbReference>
<feature type="transmembrane region" description="Helical" evidence="2">
    <location>
        <begin position="515"/>
        <end position="534"/>
    </location>
</feature>
<dbReference type="AlphaFoldDB" id="A0AAD6ZBP9"/>
<protein>
    <recommendedName>
        <fullName evidence="3">DUF6589 domain-containing protein</fullName>
    </recommendedName>
</protein>
<dbReference type="EMBL" id="JARIHO010000066">
    <property type="protein sequence ID" value="KAJ7314636.1"/>
    <property type="molecule type" value="Genomic_DNA"/>
</dbReference>
<name>A0AAD6ZBP9_9AGAR</name>
<evidence type="ECO:0000256" key="1">
    <source>
        <dbReference type="SAM" id="MobiDB-lite"/>
    </source>
</evidence>
<gene>
    <name evidence="4" type="ORF">DFH08DRAFT_926962</name>
</gene>
<keyword evidence="5" id="KW-1185">Reference proteome</keyword>
<feature type="compositionally biased region" description="Pro residues" evidence="1">
    <location>
        <begin position="310"/>
        <end position="329"/>
    </location>
</feature>
<feature type="transmembrane region" description="Helical" evidence="2">
    <location>
        <begin position="388"/>
        <end position="408"/>
    </location>
</feature>
<evidence type="ECO:0000259" key="3">
    <source>
        <dbReference type="Pfam" id="PF20231"/>
    </source>
</evidence>
<feature type="compositionally biased region" description="Basic and acidic residues" evidence="1">
    <location>
        <begin position="345"/>
        <end position="354"/>
    </location>
</feature>
<sequence length="890" mass="99810">MSGREFVLNFDTEQPQQHRFRQNNACIPHLTPIHESIDSAASSTPAAASQMLEFQLDDGLNTGPDSEGKSEPDILNSWPPATPAQLHEDRILVVLRAIKKAGFPTLGAFLAALFCNNEYNKHPTVYHTIAAFLRGQGTLVEHHPIAIIELTFHHRKTQEYVDGVPLEPNFSLPCYALPPSSRLIPSTPSNSPNTTHNALINWALQSIYGYLLLQSMITRFEQETRELLQPSHGFMHRPTDPAITWDTLLLWNMVKNRESIAIHAPGIFTLFTTIAVNRTAREKLEAKVSVLVETNMETDSDRPNIGLPHASPPPAESTPPPGTPAPPPEPDGEDGADNGTEETDEPKGFMDPLGRRDPWQAVTVVILMLLVFRSRFALLHLLGADFAAQLRFLGALNPGFGPLLLLLFDNVNKMKRARRPSLGHKDEVRNGTAATAIRLEGVRPGAFLSEPLQKAALEKKRNVDWTHTRGIGRALAHHRPAVEEIFSSQVMKNVLQLRKSVISTMRPTNIDKSPTTGAAALAIVPTMLYCWLLTIDRIRKIKWYSRKADNPFEQYHWALPHQAIGNGIFGLRHDCHLLERGKFNHEKCDFYPAHHILEDRLLLCEGSTGEVNGPDVKLLDAVQLYFNPGGQLHDCSFKKLGELAELVYKRYMSNGAAEMALGHSPRPVDVYGPAWTANDADSGSEEERAERPTSSKALPPAKKQKRSRANHPSWLPCAFMRMTFWYLELCAATAEGDIGRVFGVVKLLRFSFWGAGSTNYGNELLELACNFLHEWSDNLRLTVLKNYLVNSTGKRGHWFELDLLQEHFNFWIKALFNSKSHDFHLPGLFGLKKNGGKHREVRVSDDINRLGAHFREEHILGRQLQKFLERILAGDDTPENEMEDGTELPT</sequence>
<proteinExistence type="predicted"/>
<reference evidence="4" key="1">
    <citation type="submission" date="2023-03" db="EMBL/GenBank/DDBJ databases">
        <title>Massive genome expansion in bonnet fungi (Mycena s.s.) driven by repeated elements and novel gene families across ecological guilds.</title>
        <authorList>
            <consortium name="Lawrence Berkeley National Laboratory"/>
            <person name="Harder C.B."/>
            <person name="Miyauchi S."/>
            <person name="Viragh M."/>
            <person name="Kuo A."/>
            <person name="Thoen E."/>
            <person name="Andreopoulos B."/>
            <person name="Lu D."/>
            <person name="Skrede I."/>
            <person name="Drula E."/>
            <person name="Henrissat B."/>
            <person name="Morin E."/>
            <person name="Kohler A."/>
            <person name="Barry K."/>
            <person name="LaButti K."/>
            <person name="Morin E."/>
            <person name="Salamov A."/>
            <person name="Lipzen A."/>
            <person name="Mereny Z."/>
            <person name="Hegedus B."/>
            <person name="Baldrian P."/>
            <person name="Stursova M."/>
            <person name="Weitz H."/>
            <person name="Taylor A."/>
            <person name="Grigoriev I.V."/>
            <person name="Nagy L.G."/>
            <person name="Martin F."/>
            <person name="Kauserud H."/>
        </authorList>
    </citation>
    <scope>NUCLEOTIDE SEQUENCE</scope>
    <source>
        <strain evidence="4">CBHHK002</strain>
    </source>
</reference>